<evidence type="ECO:0000256" key="10">
    <source>
        <dbReference type="ARBA" id="ARBA00023237"/>
    </source>
</evidence>
<dbReference type="PRINTS" id="PR00182">
    <property type="entry name" value="ECOLNEIPORIN"/>
</dbReference>
<evidence type="ECO:0000256" key="3">
    <source>
        <dbReference type="ARBA" id="ARBA00022448"/>
    </source>
</evidence>
<evidence type="ECO:0000256" key="1">
    <source>
        <dbReference type="ARBA" id="ARBA00004571"/>
    </source>
</evidence>
<dbReference type="InterPro" id="IPR050298">
    <property type="entry name" value="Gram-neg_bact_OMP"/>
</dbReference>
<dbReference type="AlphaFoldDB" id="A0A246WM73"/>
<dbReference type="GO" id="GO:0015288">
    <property type="term" value="F:porin activity"/>
    <property type="evidence" value="ECO:0007669"/>
    <property type="project" value="UniProtKB-KW"/>
</dbReference>
<evidence type="ECO:0000313" key="14">
    <source>
        <dbReference type="Proteomes" id="UP000197596"/>
    </source>
</evidence>
<accession>A0A246WM73</accession>
<dbReference type="PANTHER" id="PTHR34501:SF9">
    <property type="entry name" value="MAJOR OUTER MEMBRANE PROTEIN P.IA"/>
    <property type="match status" value="1"/>
</dbReference>
<reference evidence="13 14" key="1">
    <citation type="submission" date="2017-06" db="EMBL/GenBank/DDBJ databases">
        <title>Herbaspirillum phytohormonus sp. nov., isolated from the root nodule of Robinia pseudoacacia in lead-zinc mine.</title>
        <authorList>
            <person name="Fan M."/>
            <person name="Lin Y."/>
        </authorList>
    </citation>
    <scope>NUCLEOTIDE SEQUENCE [LARGE SCALE GENOMIC DNA]</scope>
    <source>
        <strain evidence="13 14">HZ10</strain>
    </source>
</reference>
<organism evidence="13 14">
    <name type="scientific">Herbaspirillum robiniae</name>
    <dbReference type="NCBI Taxonomy" id="2014887"/>
    <lineage>
        <taxon>Bacteria</taxon>
        <taxon>Pseudomonadati</taxon>
        <taxon>Pseudomonadota</taxon>
        <taxon>Betaproteobacteria</taxon>
        <taxon>Burkholderiales</taxon>
        <taxon>Oxalobacteraceae</taxon>
        <taxon>Herbaspirillum</taxon>
    </lineage>
</organism>
<evidence type="ECO:0000256" key="11">
    <source>
        <dbReference type="SAM" id="SignalP"/>
    </source>
</evidence>
<keyword evidence="4" id="KW-1134">Transmembrane beta strand</keyword>
<keyword evidence="10" id="KW-0998">Cell outer membrane</keyword>
<dbReference type="Pfam" id="PF13609">
    <property type="entry name" value="Porin_4"/>
    <property type="match status" value="1"/>
</dbReference>
<evidence type="ECO:0000313" key="13">
    <source>
        <dbReference type="EMBL" id="OWY27435.1"/>
    </source>
</evidence>
<dbReference type="Gene3D" id="2.40.160.10">
    <property type="entry name" value="Porin"/>
    <property type="match status" value="1"/>
</dbReference>
<dbReference type="GO" id="GO:0034220">
    <property type="term" value="P:monoatomic ion transmembrane transport"/>
    <property type="evidence" value="ECO:0007669"/>
    <property type="project" value="InterPro"/>
</dbReference>
<dbReference type="CDD" id="cd00342">
    <property type="entry name" value="gram_neg_porins"/>
    <property type="match status" value="1"/>
</dbReference>
<feature type="chain" id="PRO_5012128471" evidence="11">
    <location>
        <begin position="24"/>
        <end position="375"/>
    </location>
</feature>
<keyword evidence="8" id="KW-0626">Porin</keyword>
<dbReference type="PANTHER" id="PTHR34501">
    <property type="entry name" value="PROTEIN YDDL-RELATED"/>
    <property type="match status" value="1"/>
</dbReference>
<dbReference type="EMBL" id="NJGU01000011">
    <property type="protein sequence ID" value="OWY27435.1"/>
    <property type="molecule type" value="Genomic_DNA"/>
</dbReference>
<comment type="subunit">
    <text evidence="2">Homotrimer.</text>
</comment>
<dbReference type="InterPro" id="IPR023614">
    <property type="entry name" value="Porin_dom_sf"/>
</dbReference>
<comment type="caution">
    <text evidence="13">The sequence shown here is derived from an EMBL/GenBank/DDBJ whole genome shotgun (WGS) entry which is preliminary data.</text>
</comment>
<dbReference type="InterPro" id="IPR001702">
    <property type="entry name" value="Porin_Gram-ve"/>
</dbReference>
<keyword evidence="5" id="KW-0812">Transmembrane</keyword>
<keyword evidence="3" id="KW-0813">Transport</keyword>
<evidence type="ECO:0000256" key="9">
    <source>
        <dbReference type="ARBA" id="ARBA00023136"/>
    </source>
</evidence>
<evidence type="ECO:0000256" key="7">
    <source>
        <dbReference type="ARBA" id="ARBA00023065"/>
    </source>
</evidence>
<evidence type="ECO:0000256" key="6">
    <source>
        <dbReference type="ARBA" id="ARBA00022729"/>
    </source>
</evidence>
<protein>
    <submittedName>
        <fullName evidence="13">Porin</fullName>
    </submittedName>
</protein>
<keyword evidence="7" id="KW-0406">Ion transport</keyword>
<dbReference type="InterPro" id="IPR002299">
    <property type="entry name" value="Porin_Neis"/>
</dbReference>
<evidence type="ECO:0000256" key="2">
    <source>
        <dbReference type="ARBA" id="ARBA00011233"/>
    </source>
</evidence>
<dbReference type="GO" id="GO:0046930">
    <property type="term" value="C:pore complex"/>
    <property type="evidence" value="ECO:0007669"/>
    <property type="project" value="UniProtKB-KW"/>
</dbReference>
<keyword evidence="6 11" id="KW-0732">Signal</keyword>
<proteinExistence type="predicted"/>
<evidence type="ECO:0000259" key="12">
    <source>
        <dbReference type="Pfam" id="PF13609"/>
    </source>
</evidence>
<comment type="subcellular location">
    <subcellularLocation>
        <location evidence="1">Cell outer membrane</location>
        <topology evidence="1">Multi-pass membrane protein</topology>
    </subcellularLocation>
</comment>
<feature type="signal peptide" evidence="11">
    <location>
        <begin position="1"/>
        <end position="23"/>
    </location>
</feature>
<dbReference type="Proteomes" id="UP000197596">
    <property type="component" value="Unassembled WGS sequence"/>
</dbReference>
<dbReference type="SUPFAM" id="SSF56935">
    <property type="entry name" value="Porins"/>
    <property type="match status" value="1"/>
</dbReference>
<feature type="domain" description="Porin" evidence="12">
    <location>
        <begin position="13"/>
        <end position="340"/>
    </location>
</feature>
<evidence type="ECO:0000256" key="8">
    <source>
        <dbReference type="ARBA" id="ARBA00023114"/>
    </source>
</evidence>
<dbReference type="RefSeq" id="WP_088752352.1">
    <property type="nucleotide sequence ID" value="NZ_NJGU01000011.1"/>
</dbReference>
<dbReference type="GO" id="GO:0009279">
    <property type="term" value="C:cell outer membrane"/>
    <property type="evidence" value="ECO:0007669"/>
    <property type="project" value="UniProtKB-SubCell"/>
</dbReference>
<name>A0A246WM73_9BURK</name>
<keyword evidence="9" id="KW-0472">Membrane</keyword>
<evidence type="ECO:0000256" key="4">
    <source>
        <dbReference type="ARBA" id="ARBA00022452"/>
    </source>
</evidence>
<dbReference type="PRINTS" id="PR00184">
    <property type="entry name" value="NEISSPPORIN"/>
</dbReference>
<sequence>MKKSPLLPAVLGMAAALPLAAQAQQDSSVTVYGVIDMSLAYTSKAAPGNHSRLSLDSGDQMASRIGFRGKEDLGGGLSAIFQFETGFSADDGGMATPGTLFDRKSVVGLSGHAGTLTLGRQTDSLEDIGTRYTSFQIFGGGGVRAGHFNSLDRITGARTSNSLRFDTASYGGVTGSLFYGMGEVAGNNAAGRAVGVGANYAGGAFGLGGAYYQSKLAADALPARAGDTDLKTFTLGASYQAGPAKLFAAWSQTRRPLQAPLAATGLVNITSATRANIIDIGVDYAHDARLHLLASVIHDRTDIARAGAGATRARTTQLNLGVDYLLSKRTDVYAVLSRQNAGEVNNPGVIGAAYAVAPTDDSAQNVLRMGLRHKF</sequence>
<gene>
    <name evidence="13" type="ORF">CEJ42_20115</name>
</gene>
<evidence type="ECO:0000256" key="5">
    <source>
        <dbReference type="ARBA" id="ARBA00022692"/>
    </source>
</evidence>
<dbReference type="InterPro" id="IPR033900">
    <property type="entry name" value="Gram_neg_porin_domain"/>
</dbReference>